<evidence type="ECO:0000256" key="8">
    <source>
        <dbReference type="ARBA" id="ARBA00023136"/>
    </source>
</evidence>
<evidence type="ECO:0000259" key="14">
    <source>
        <dbReference type="Pfam" id="PF22599"/>
    </source>
</evidence>
<dbReference type="PANTHER" id="PTHR30081">
    <property type="entry name" value="PROTEIN-EXPORT MEMBRANE PROTEIN SEC"/>
    <property type="match status" value="1"/>
</dbReference>
<comment type="similarity">
    <text evidence="9">Belongs to the SecD/SecF family. SecD subfamily.</text>
</comment>
<feature type="region of interest" description="Disordered" evidence="11">
    <location>
        <begin position="771"/>
        <end position="821"/>
    </location>
</feature>
<dbReference type="Gene3D" id="3.30.70.3400">
    <property type="match status" value="1"/>
</dbReference>
<dbReference type="SUPFAM" id="SSF82866">
    <property type="entry name" value="Multidrug efflux transporter AcrB transmembrane domain"/>
    <property type="match status" value="2"/>
</dbReference>
<evidence type="ECO:0000256" key="7">
    <source>
        <dbReference type="ARBA" id="ARBA00023010"/>
    </source>
</evidence>
<dbReference type="InterPro" id="IPR022813">
    <property type="entry name" value="SecD/SecF_arch_bac"/>
</dbReference>
<keyword evidence="5 9" id="KW-0653">Protein transport</keyword>
<comment type="subcellular location">
    <subcellularLocation>
        <location evidence="1 9">Cell membrane</location>
        <topology evidence="1 9">Multi-pass membrane protein</topology>
    </subcellularLocation>
</comment>
<dbReference type="Proteomes" id="UP000824017">
    <property type="component" value="Unassembled WGS sequence"/>
</dbReference>
<dbReference type="Pfam" id="PF02355">
    <property type="entry name" value="SecD_SecF_C"/>
    <property type="match status" value="2"/>
</dbReference>
<evidence type="ECO:0000256" key="3">
    <source>
        <dbReference type="ARBA" id="ARBA00022475"/>
    </source>
</evidence>
<comment type="caution">
    <text evidence="9">Lacks conserved residue(s) required for the propagation of feature annotation.</text>
</comment>
<dbReference type="Gene3D" id="3.30.1360.200">
    <property type="match status" value="1"/>
</dbReference>
<feature type="transmembrane region" description="Helical" evidence="9">
    <location>
        <begin position="691"/>
        <end position="709"/>
    </location>
</feature>
<keyword evidence="7 9" id="KW-0811">Translocation</keyword>
<dbReference type="HAMAP" id="MF_01463_B">
    <property type="entry name" value="SecD_B"/>
    <property type="match status" value="1"/>
</dbReference>
<feature type="transmembrane region" description="Helical" evidence="9">
    <location>
        <begin position="278"/>
        <end position="298"/>
    </location>
</feature>
<comment type="similarity">
    <text evidence="10">Belongs to the SecD/SecF family. SecF subfamily.</text>
</comment>
<feature type="transmembrane region" description="Helical" evidence="9">
    <location>
        <begin position="606"/>
        <end position="628"/>
    </location>
</feature>
<dbReference type="InterPro" id="IPR048631">
    <property type="entry name" value="SecD_1st"/>
</dbReference>
<dbReference type="InterPro" id="IPR005665">
    <property type="entry name" value="SecF_bac"/>
</dbReference>
<feature type="transmembrane region" description="Helical" evidence="9">
    <location>
        <begin position="327"/>
        <end position="351"/>
    </location>
</feature>
<dbReference type="GO" id="GO:0005886">
    <property type="term" value="C:plasma membrane"/>
    <property type="evidence" value="ECO:0007669"/>
    <property type="project" value="UniProtKB-SubCell"/>
</dbReference>
<proteinExistence type="inferred from homology"/>
<dbReference type="GO" id="GO:0006605">
    <property type="term" value="P:protein targeting"/>
    <property type="evidence" value="ECO:0007669"/>
    <property type="project" value="UniProtKB-UniRule"/>
</dbReference>
<dbReference type="InterPro" id="IPR022645">
    <property type="entry name" value="SecD/SecF_bac"/>
</dbReference>
<comment type="subunit">
    <text evidence="10">Forms a complex with SecD. Part of the essential Sec protein translocation apparatus which comprises SecA, SecYEG and auxiliary proteins SecDF. Other proteins may also be involved.</text>
</comment>
<organism evidence="15 16">
    <name type="scientific">Candidatus Mediterraneibacter stercorigallinarum</name>
    <dbReference type="NCBI Taxonomy" id="2838686"/>
    <lineage>
        <taxon>Bacteria</taxon>
        <taxon>Bacillati</taxon>
        <taxon>Bacillota</taxon>
        <taxon>Clostridia</taxon>
        <taxon>Lachnospirales</taxon>
        <taxon>Lachnospiraceae</taxon>
        <taxon>Mediterraneibacter</taxon>
    </lineage>
</organism>
<dbReference type="InterPro" id="IPR055344">
    <property type="entry name" value="SecD_SecF_C_bact"/>
</dbReference>
<keyword evidence="6 9" id="KW-1133">Transmembrane helix</keyword>
<dbReference type="Pfam" id="PF07549">
    <property type="entry name" value="Sec_GG"/>
    <property type="match status" value="2"/>
</dbReference>
<keyword evidence="8 9" id="KW-0472">Membrane</keyword>
<comment type="subunit">
    <text evidence="9">Forms a complex with SecF. Part of the essential Sec protein translocation apparatus which comprises SecA, SecYEG and auxiliary proteins SecDF. Other proteins may also be involved.</text>
</comment>
<dbReference type="PANTHER" id="PTHR30081:SF1">
    <property type="entry name" value="PROTEIN TRANSLOCASE SUBUNIT SECD"/>
    <property type="match status" value="1"/>
</dbReference>
<dbReference type="NCBIfam" id="TIGR00916">
    <property type="entry name" value="2A0604s01"/>
    <property type="match status" value="1"/>
</dbReference>
<feature type="compositionally biased region" description="Low complexity" evidence="11">
    <location>
        <begin position="777"/>
        <end position="797"/>
    </location>
</feature>
<protein>
    <recommendedName>
        <fullName evidence="9 10">Multifunctional fusion protein</fullName>
    </recommendedName>
    <domain>
        <recommendedName>
            <fullName evidence="9">Protein translocase subunit SecD</fullName>
        </recommendedName>
    </domain>
    <domain>
        <recommendedName>
            <fullName evidence="10">Protein-export membrane protein SecF</fullName>
        </recommendedName>
    </domain>
</protein>
<dbReference type="Gene3D" id="1.20.1640.10">
    <property type="entry name" value="Multidrug efflux transporter AcrB transmembrane domain"/>
    <property type="match status" value="2"/>
</dbReference>
<dbReference type="HAMAP" id="MF_01464_B">
    <property type="entry name" value="SecF_B"/>
    <property type="match status" value="1"/>
</dbReference>
<feature type="domain" description="Protein export membrane protein SecD/SecF C-terminal" evidence="12">
    <location>
        <begin position="560"/>
        <end position="743"/>
    </location>
</feature>
<dbReference type="Pfam" id="PF21760">
    <property type="entry name" value="SecD_1st"/>
    <property type="match status" value="1"/>
</dbReference>
<evidence type="ECO:0000256" key="1">
    <source>
        <dbReference type="ARBA" id="ARBA00004651"/>
    </source>
</evidence>
<evidence type="ECO:0000256" key="9">
    <source>
        <dbReference type="HAMAP-Rule" id="MF_01463"/>
    </source>
</evidence>
<feature type="transmembrane region" description="Helical" evidence="9">
    <location>
        <begin position="456"/>
        <end position="474"/>
    </location>
</feature>
<feature type="transmembrane region" description="Helical" evidence="9">
    <location>
        <begin position="404"/>
        <end position="430"/>
    </location>
</feature>
<dbReference type="InterPro" id="IPR022646">
    <property type="entry name" value="SecD/SecF_CS"/>
</dbReference>
<reference evidence="15" key="1">
    <citation type="journal article" date="2021" name="PeerJ">
        <title>Extensive microbial diversity within the chicken gut microbiome revealed by metagenomics and culture.</title>
        <authorList>
            <person name="Gilroy R."/>
            <person name="Ravi A."/>
            <person name="Getino M."/>
            <person name="Pursley I."/>
            <person name="Horton D.L."/>
            <person name="Alikhan N.F."/>
            <person name="Baker D."/>
            <person name="Gharbi K."/>
            <person name="Hall N."/>
            <person name="Watson M."/>
            <person name="Adriaenssens E.M."/>
            <person name="Foster-Nyarko E."/>
            <person name="Jarju S."/>
            <person name="Secka A."/>
            <person name="Antonio M."/>
            <person name="Oren A."/>
            <person name="Chaudhuri R.R."/>
            <person name="La Ragione R."/>
            <person name="Hildebrand F."/>
            <person name="Pallen M.J."/>
        </authorList>
    </citation>
    <scope>NUCLEOTIDE SEQUENCE</scope>
    <source>
        <strain evidence="15">ChiGjej1B1-13045</strain>
    </source>
</reference>
<evidence type="ECO:0000259" key="13">
    <source>
        <dbReference type="Pfam" id="PF21760"/>
    </source>
</evidence>
<keyword evidence="4 9" id="KW-0812">Transmembrane</keyword>
<evidence type="ECO:0000256" key="4">
    <source>
        <dbReference type="ARBA" id="ARBA00022692"/>
    </source>
</evidence>
<feature type="compositionally biased region" description="Basic residues" evidence="11">
    <location>
        <begin position="809"/>
        <end position="821"/>
    </location>
</feature>
<dbReference type="AlphaFoldDB" id="A0A9D2IJM0"/>
<dbReference type="FunFam" id="1.20.1640.10:FF:000004">
    <property type="entry name" value="Protein translocase subunit SecD"/>
    <property type="match status" value="1"/>
</dbReference>
<feature type="transmembrane region" description="Helical" evidence="9">
    <location>
        <begin position="634"/>
        <end position="655"/>
    </location>
</feature>
<gene>
    <name evidence="9 15" type="primary">secD</name>
    <name evidence="10" type="synonym">secF</name>
    <name evidence="15" type="ORF">H9817_05280</name>
</gene>
<keyword evidence="2 9" id="KW-0813">Transport</keyword>
<evidence type="ECO:0000313" key="16">
    <source>
        <dbReference type="Proteomes" id="UP000824017"/>
    </source>
</evidence>
<feature type="transmembrane region" description="Helical" evidence="9">
    <location>
        <begin position="305"/>
        <end position="321"/>
    </location>
</feature>
<feature type="domain" description="Protein translocase subunit SecDF P1" evidence="13">
    <location>
        <begin position="66"/>
        <end position="120"/>
    </location>
</feature>
<evidence type="ECO:0000256" key="5">
    <source>
        <dbReference type="ARBA" id="ARBA00022927"/>
    </source>
</evidence>
<dbReference type="EMBL" id="DXCD01000134">
    <property type="protein sequence ID" value="HIZ13319.1"/>
    <property type="molecule type" value="Genomic_DNA"/>
</dbReference>
<evidence type="ECO:0000256" key="2">
    <source>
        <dbReference type="ARBA" id="ARBA00022448"/>
    </source>
</evidence>
<feature type="transmembrane region" description="Helical" evidence="9">
    <location>
        <begin position="372"/>
        <end position="392"/>
    </location>
</feature>
<dbReference type="NCBIfam" id="TIGR01129">
    <property type="entry name" value="secD"/>
    <property type="match status" value="1"/>
</dbReference>
<dbReference type="NCBIfam" id="TIGR00966">
    <property type="entry name" value="transloc_SecF"/>
    <property type="match status" value="1"/>
</dbReference>
<reference evidence="15" key="2">
    <citation type="submission" date="2021-04" db="EMBL/GenBank/DDBJ databases">
        <authorList>
            <person name="Gilroy R."/>
        </authorList>
    </citation>
    <scope>NUCLEOTIDE SEQUENCE</scope>
    <source>
        <strain evidence="15">ChiGjej1B1-13045</strain>
    </source>
</reference>
<dbReference type="GO" id="GO:0065002">
    <property type="term" value="P:intracellular protein transmembrane transport"/>
    <property type="evidence" value="ECO:0007669"/>
    <property type="project" value="UniProtKB-UniRule"/>
</dbReference>
<dbReference type="PRINTS" id="PR01755">
    <property type="entry name" value="SECFTRNLCASE"/>
</dbReference>
<evidence type="ECO:0000256" key="6">
    <source>
        <dbReference type="ARBA" id="ARBA00022989"/>
    </source>
</evidence>
<dbReference type="GO" id="GO:0043952">
    <property type="term" value="P:protein transport by the Sec complex"/>
    <property type="evidence" value="ECO:0007669"/>
    <property type="project" value="UniProtKB-UniRule"/>
</dbReference>
<dbReference type="Pfam" id="PF22599">
    <property type="entry name" value="SecDF_P1_head"/>
    <property type="match status" value="1"/>
</dbReference>
<evidence type="ECO:0000256" key="10">
    <source>
        <dbReference type="HAMAP-Rule" id="MF_01464"/>
    </source>
</evidence>
<comment type="function">
    <text evidence="9">Part of the Sec protein translocase complex. Interacts with the SecYEG preprotein conducting channel. SecDF uses the proton motive force (PMF) to complete protein translocation after the ATP-dependent function of SecA.</text>
</comment>
<feature type="domain" description="SecDF P1 head subdomain" evidence="14">
    <location>
        <begin position="151"/>
        <end position="254"/>
    </location>
</feature>
<feature type="transmembrane region" description="Helical" evidence="9">
    <location>
        <begin position="715"/>
        <end position="739"/>
    </location>
</feature>
<evidence type="ECO:0000313" key="15">
    <source>
        <dbReference type="EMBL" id="HIZ13319.1"/>
    </source>
</evidence>
<evidence type="ECO:0000256" key="11">
    <source>
        <dbReference type="SAM" id="MobiDB-lite"/>
    </source>
</evidence>
<evidence type="ECO:0000259" key="12">
    <source>
        <dbReference type="Pfam" id="PF02355"/>
    </source>
</evidence>
<keyword evidence="3 9" id="KW-1003">Cell membrane</keyword>
<accession>A0A9D2IJM0</accession>
<dbReference type="InterPro" id="IPR048634">
    <property type="entry name" value="SecD_SecF_C"/>
</dbReference>
<dbReference type="GO" id="GO:0015450">
    <property type="term" value="F:protein-transporting ATPase activity"/>
    <property type="evidence" value="ECO:0007669"/>
    <property type="project" value="InterPro"/>
</dbReference>
<name>A0A9D2IJM0_9FIRM</name>
<dbReference type="InterPro" id="IPR005791">
    <property type="entry name" value="SecD"/>
</dbReference>
<feature type="transmembrane region" description="Helical" evidence="9">
    <location>
        <begin position="582"/>
        <end position="599"/>
    </location>
</feature>
<comment type="caution">
    <text evidence="15">The sequence shown here is derived from an EMBL/GenBank/DDBJ whole genome shotgun (WGS) entry which is preliminary data.</text>
</comment>
<sequence length="821" mass="87603">MKKSRGIISLILVAAVMVLLGVTAIRGLDADGMGAAKNINLGLDLEGGVSITYQVKGDTPSQEDMDDTVYKMQRRVEQYSTEAQAYQEGDNRISIEIPGVEDANTILEELGQPGSLYFIKHYDSDGNENYTLGADGYVLNKNIEELQGTDSIVLTGSEVETATAGSYQESTTGATEYGVDLVLNDEGTAAFAAATQEAYNNGNDTIAIYYDGDLISVPQVNSVIENGRAQISGAGMTYEEADNIASTIRIGGLNLELEEISSKVVGAQLGEEAISTSLMAGAIGLAIVCVFMIFVYLLPGLASSIALVFYTGLILVLLNAFDVTLTLPGIAGIILGIGMAVDANVIIFARVKEELSAGASVHAALKAGFHKAMSAILDGNITTLIAAAVLWFRGSGPVRGFAQTLALGIVVSMFTALVVTRIIIFSLYALGIRNPKVYGRVKAPRKPIDFLGKRKVFFIVSILLCISGFVGMGINHARGIGAMNYSLDFAGGTATTVTFDKEYTLDEIDSQMIPDLEDITSDNNIQVQTVQGTNQVVFKTQTLDLDEREAFATYMQDEFGVTEEITTENISSTVSSEMRTDAAVAVILATVCMLLYIWFRFKDIRFATSAVLALIHDVLVVLAFYVIARVSVGNTFIACMLTIVGYSINATIVIFDRIREELKADGKAADNPAVLKELVNRCITQTLTRSIYTSLTTFITIAVLYVMGVSSIKEFALPLMVGIVCGAYSSVCITGALWFTMKTKGMKMSAVNALADKGAAAEPVKAAEKAAAEKGKASAGGNAQNKPAAKKNSSASSADKDSGKGQAHSVRRYSKNRSQKD</sequence>
<dbReference type="InterPro" id="IPR054384">
    <property type="entry name" value="SecDF_P1_head"/>
</dbReference>
<feature type="domain" description="Protein export membrane protein SecD/SecF C-terminal" evidence="12">
    <location>
        <begin position="256"/>
        <end position="424"/>
    </location>
</feature>